<dbReference type="InterPro" id="IPR052419">
    <property type="entry name" value="5_3-deoxyribonucleotidase-like"/>
</dbReference>
<evidence type="ECO:0000256" key="2">
    <source>
        <dbReference type="ARBA" id="ARBA00022801"/>
    </source>
</evidence>
<dbReference type="PIRSF" id="PIRSF021362">
    <property type="entry name" value="UCP021362_HAD"/>
    <property type="match status" value="1"/>
</dbReference>
<dbReference type="Gene3D" id="3.40.50.1000">
    <property type="entry name" value="HAD superfamily/HAD-like"/>
    <property type="match status" value="1"/>
</dbReference>
<dbReference type="Proteomes" id="UP000031972">
    <property type="component" value="Unassembled WGS sequence"/>
</dbReference>
<dbReference type="InterPro" id="IPR036412">
    <property type="entry name" value="HAD-like_sf"/>
</dbReference>
<dbReference type="SUPFAM" id="SSF56784">
    <property type="entry name" value="HAD-like"/>
    <property type="match status" value="1"/>
</dbReference>
<dbReference type="GO" id="GO:0016787">
    <property type="term" value="F:hydrolase activity"/>
    <property type="evidence" value="ECO:0007669"/>
    <property type="project" value="UniProtKB-KW"/>
</dbReference>
<comment type="similarity">
    <text evidence="1 3">Belongs to the 5'(3')-deoxyribonucleotidase family.</text>
</comment>
<protein>
    <recommendedName>
        <fullName evidence="3">Nucleotidase</fullName>
        <ecNumber evidence="3">3.1.3.-</ecNumber>
    </recommendedName>
</protein>
<dbReference type="EMBL" id="JXRR01000017">
    <property type="protein sequence ID" value="KIL46010.1"/>
    <property type="molecule type" value="Genomic_DNA"/>
</dbReference>
<evidence type="ECO:0000256" key="1">
    <source>
        <dbReference type="ARBA" id="ARBA00009589"/>
    </source>
</evidence>
<dbReference type="InterPro" id="IPR009206">
    <property type="entry name" value="Nucleotidase_putative"/>
</dbReference>
<dbReference type="PANTHER" id="PTHR35134">
    <property type="entry name" value="NUCLEOTIDASE YQFW-RELATED"/>
    <property type="match status" value="1"/>
</dbReference>
<gene>
    <name evidence="4" type="ORF">KR50_26850</name>
</gene>
<organism evidence="4 5">
    <name type="scientific">Jeotgalibacillus campisalis</name>
    <dbReference type="NCBI Taxonomy" id="220754"/>
    <lineage>
        <taxon>Bacteria</taxon>
        <taxon>Bacillati</taxon>
        <taxon>Bacillota</taxon>
        <taxon>Bacilli</taxon>
        <taxon>Bacillales</taxon>
        <taxon>Caryophanaceae</taxon>
        <taxon>Jeotgalibacillus</taxon>
    </lineage>
</organism>
<proteinExistence type="inferred from homology"/>
<dbReference type="AlphaFoldDB" id="A0A0C2R714"/>
<dbReference type="PANTHER" id="PTHR35134:SF2">
    <property type="entry name" value="NUCLEOTIDASE YQFW-RELATED"/>
    <property type="match status" value="1"/>
</dbReference>
<dbReference type="OrthoDB" id="2471595at2"/>
<evidence type="ECO:0000256" key="3">
    <source>
        <dbReference type="PIRNR" id="PIRNR021362"/>
    </source>
</evidence>
<accession>A0A0C2R714</accession>
<sequence length="191" mass="22229">MSKRFGIDIDGTVTCPTSLIPHINEAFDRRLSLDDLTEYDLTKALPDISPEVFSQWFLKAEPSIYSSSPVVQYADEILEQWRSDHELFFISARSDKHIDLTMNWFLEKKIGYDHIELIGSHDKVKTAQKFNVDIFFEDKHDNAVMIHEECAIPVILFDTPYNRSPIPDGVIRVNNWLDAKKWVNNWILKTT</sequence>
<name>A0A0C2R714_9BACL</name>
<comment type="caution">
    <text evidence="4">The sequence shown here is derived from an EMBL/GenBank/DDBJ whole genome shotgun (WGS) entry which is preliminary data.</text>
</comment>
<dbReference type="PATRIC" id="fig|220754.4.peg.2701"/>
<keyword evidence="2 3" id="KW-0378">Hydrolase</keyword>
<evidence type="ECO:0000313" key="4">
    <source>
        <dbReference type="EMBL" id="KIL46010.1"/>
    </source>
</evidence>
<dbReference type="InterPro" id="IPR023214">
    <property type="entry name" value="HAD_sf"/>
</dbReference>
<dbReference type="RefSeq" id="WP_041059362.1">
    <property type="nucleotide sequence ID" value="NZ_JXRR01000017.1"/>
</dbReference>
<keyword evidence="5" id="KW-1185">Reference proteome</keyword>
<reference evidence="4 5" key="1">
    <citation type="submission" date="2015-01" db="EMBL/GenBank/DDBJ databases">
        <title>Jeotgalibacillus campisalis genome sequencing.</title>
        <authorList>
            <person name="Goh K.M."/>
            <person name="Chan K.-G."/>
            <person name="Yaakop A.S."/>
            <person name="Ee R."/>
            <person name="Gan H.M."/>
            <person name="Chan C.S."/>
        </authorList>
    </citation>
    <scope>NUCLEOTIDE SEQUENCE [LARGE SCALE GENOMIC DNA]</scope>
    <source>
        <strain evidence="4 5">SF-57</strain>
    </source>
</reference>
<evidence type="ECO:0000313" key="5">
    <source>
        <dbReference type="Proteomes" id="UP000031972"/>
    </source>
</evidence>
<dbReference type="EC" id="3.1.3.-" evidence="3"/>